<keyword evidence="2" id="KW-1185">Reference proteome</keyword>
<name>A0A0F4NLS7_9VIBR</name>
<dbReference type="InterPro" id="IPR011122">
    <property type="entry name" value="WavE"/>
</dbReference>
<evidence type="ECO:0000313" key="2">
    <source>
        <dbReference type="Proteomes" id="UP000033673"/>
    </source>
</evidence>
<reference evidence="1 2" key="1">
    <citation type="journal article" date="2015" name="BMC Genomics">
        <title>Genome mining reveals unlocked bioactive potential of marine Gram-negative bacteria.</title>
        <authorList>
            <person name="Machado H."/>
            <person name="Sonnenschein E.C."/>
            <person name="Melchiorsen J."/>
            <person name="Gram L."/>
        </authorList>
    </citation>
    <scope>NUCLEOTIDE SEQUENCE [LARGE SCALE GENOMIC DNA]</scope>
    <source>
        <strain evidence="1 2">S2757</strain>
    </source>
</reference>
<protein>
    <submittedName>
        <fullName evidence="1">WavE lipopolysaccharide synthesis family protein</fullName>
    </submittedName>
</protein>
<organism evidence="1 2">
    <name type="scientific">Vibrio galatheae</name>
    <dbReference type="NCBI Taxonomy" id="579748"/>
    <lineage>
        <taxon>Bacteria</taxon>
        <taxon>Pseudomonadati</taxon>
        <taxon>Pseudomonadota</taxon>
        <taxon>Gammaproteobacteria</taxon>
        <taxon>Vibrionales</taxon>
        <taxon>Vibrionaceae</taxon>
        <taxon>Vibrio</taxon>
    </lineage>
</organism>
<dbReference type="STRING" id="579748.TW81_04865"/>
<sequence length="307" mass="35201">MIQITDQDITFVVQGPVQASGDRTQISGITRECLSSIRSYFPASTIILSTWKGQPHQGLDYDQVIELDDPGSNIIFHDGKPQTLNNNRQMVSSHYGLKAVTTKYAVKIRSDSKLVGRQFVDLYCQYADLPRQESFSFFNQRTLTSSTFFISSHHGRPVYFHKSDLFDFGLTEDLLTIWSSNWIEELSFTLKQGYKARYTTTEQFLTLNWLSKLIGKPLKINNLTGEDAGLGTDFWPQFIANNIIVDAPEKLGLDVTERFYKRGNLALEYDLSDWLYLNNKSGKPRDTKRLYRSYKNLTGSLLRKLKS</sequence>
<evidence type="ECO:0000313" key="1">
    <source>
        <dbReference type="EMBL" id="KJY84135.1"/>
    </source>
</evidence>
<dbReference type="RefSeq" id="WP_045954602.1">
    <property type="nucleotide sequence ID" value="NZ_JXXV01000011.1"/>
</dbReference>
<accession>A0A0F4NLS7</accession>
<dbReference type="Pfam" id="PF07507">
    <property type="entry name" value="WavE"/>
    <property type="match status" value="1"/>
</dbReference>
<dbReference type="EMBL" id="JXXV01000011">
    <property type="protein sequence ID" value="KJY84135.1"/>
    <property type="molecule type" value="Genomic_DNA"/>
</dbReference>
<proteinExistence type="predicted"/>
<comment type="caution">
    <text evidence="1">The sequence shown here is derived from an EMBL/GenBank/DDBJ whole genome shotgun (WGS) entry which is preliminary data.</text>
</comment>
<dbReference type="OrthoDB" id="6716726at2"/>
<dbReference type="AlphaFoldDB" id="A0A0F4NLS7"/>
<gene>
    <name evidence="1" type="ORF">TW81_04865</name>
</gene>
<dbReference type="Proteomes" id="UP000033673">
    <property type="component" value="Unassembled WGS sequence"/>
</dbReference>
<dbReference type="PATRIC" id="fig|579748.3.peg.994"/>